<dbReference type="Proteomes" id="UP000019335">
    <property type="component" value="Chromosome 18"/>
</dbReference>
<reference evidence="2 3" key="1">
    <citation type="journal article" date="2014" name="Mol. Plant">
        <title>Chromosome Scale Genome Assembly and Transcriptome Profiling of Nannochloropsis gaditana in Nitrogen Depletion.</title>
        <authorList>
            <person name="Corteggiani Carpinelli E."/>
            <person name="Telatin A."/>
            <person name="Vitulo N."/>
            <person name="Forcato C."/>
            <person name="D'Angelo M."/>
            <person name="Schiavon R."/>
            <person name="Vezzi A."/>
            <person name="Giacometti G.M."/>
            <person name="Morosinotto T."/>
            <person name="Valle G."/>
        </authorList>
    </citation>
    <scope>NUCLEOTIDE SEQUENCE [LARGE SCALE GENOMIC DNA]</scope>
    <source>
        <strain evidence="2 3">B-31</strain>
    </source>
</reference>
<name>W7THW1_9STRA</name>
<dbReference type="AlphaFoldDB" id="W7THW1"/>
<evidence type="ECO:0000256" key="1">
    <source>
        <dbReference type="SAM" id="MobiDB-lite"/>
    </source>
</evidence>
<feature type="region of interest" description="Disordered" evidence="1">
    <location>
        <begin position="91"/>
        <end position="112"/>
    </location>
</feature>
<protein>
    <submittedName>
        <fullName evidence="2">Uncharacterized protein</fullName>
    </submittedName>
</protein>
<comment type="caution">
    <text evidence="2">The sequence shown here is derived from an EMBL/GenBank/DDBJ whole genome shotgun (WGS) entry which is preliminary data.</text>
</comment>
<evidence type="ECO:0000313" key="2">
    <source>
        <dbReference type="EMBL" id="EWM23078.1"/>
    </source>
</evidence>
<dbReference type="EMBL" id="AZIL01001854">
    <property type="protein sequence ID" value="EWM23078.1"/>
    <property type="molecule type" value="Genomic_DNA"/>
</dbReference>
<sequence>MSTQGNGGTLPLPLLSIPRNDSCDKRICSNAWGGGNVFYVMPTWDVDNSLSHPKPIEPQPPASNSPIHVLHPLWLRGGCRQSCCGRLRHHHAVQSRSPGPRPSHRPVPRQALHADHGPSCLARCGHLLRQGQYGRGECLHPVRA</sequence>
<evidence type="ECO:0000313" key="3">
    <source>
        <dbReference type="Proteomes" id="UP000019335"/>
    </source>
</evidence>
<accession>W7THW1</accession>
<proteinExistence type="predicted"/>
<organism evidence="2 3">
    <name type="scientific">Nannochloropsis gaditana</name>
    <dbReference type="NCBI Taxonomy" id="72520"/>
    <lineage>
        <taxon>Eukaryota</taxon>
        <taxon>Sar</taxon>
        <taxon>Stramenopiles</taxon>
        <taxon>Ochrophyta</taxon>
        <taxon>Eustigmatophyceae</taxon>
        <taxon>Eustigmatales</taxon>
        <taxon>Monodopsidaceae</taxon>
        <taxon>Nannochloropsis</taxon>
    </lineage>
</organism>
<keyword evidence="3" id="KW-1185">Reference proteome</keyword>
<gene>
    <name evidence="2" type="ORF">Naga_101475g2</name>
</gene>